<dbReference type="AlphaFoldDB" id="A0A1I4G0R2"/>
<reference evidence="3" key="1">
    <citation type="submission" date="2016-10" db="EMBL/GenBank/DDBJ databases">
        <authorList>
            <person name="Varghese N."/>
            <person name="Submissions S."/>
        </authorList>
    </citation>
    <scope>NUCLEOTIDE SEQUENCE [LARGE SCALE GENOMIC DNA]</scope>
    <source>
        <strain evidence="3">DSM 28453</strain>
    </source>
</reference>
<dbReference type="Proteomes" id="UP000198851">
    <property type="component" value="Unassembled WGS sequence"/>
</dbReference>
<dbReference type="RefSeq" id="WP_093325092.1">
    <property type="nucleotide sequence ID" value="NZ_FOSZ01000007.1"/>
</dbReference>
<keyword evidence="3" id="KW-1185">Reference proteome</keyword>
<keyword evidence="1" id="KW-1133">Transmembrane helix</keyword>
<dbReference type="EMBL" id="FOSZ01000007">
    <property type="protein sequence ID" value="SFL23110.1"/>
    <property type="molecule type" value="Genomic_DNA"/>
</dbReference>
<keyword evidence="1" id="KW-0812">Transmembrane</keyword>
<proteinExistence type="predicted"/>
<feature type="transmembrane region" description="Helical" evidence="1">
    <location>
        <begin position="54"/>
        <end position="76"/>
    </location>
</feature>
<evidence type="ECO:0000313" key="3">
    <source>
        <dbReference type="Proteomes" id="UP000198851"/>
    </source>
</evidence>
<dbReference type="STRING" id="1280847.SAMN04488036_10767"/>
<evidence type="ECO:0000256" key="1">
    <source>
        <dbReference type="SAM" id="Phobius"/>
    </source>
</evidence>
<evidence type="ECO:0000313" key="2">
    <source>
        <dbReference type="EMBL" id="SFL23110.1"/>
    </source>
</evidence>
<gene>
    <name evidence="2" type="ORF">SAMN04488036_10767</name>
</gene>
<keyword evidence="1" id="KW-0472">Membrane</keyword>
<organism evidence="2 3">
    <name type="scientific">Shimia haliotis</name>
    <dbReference type="NCBI Taxonomy" id="1280847"/>
    <lineage>
        <taxon>Bacteria</taxon>
        <taxon>Pseudomonadati</taxon>
        <taxon>Pseudomonadota</taxon>
        <taxon>Alphaproteobacteria</taxon>
        <taxon>Rhodobacterales</taxon>
        <taxon>Roseobacteraceae</taxon>
    </lineage>
</organism>
<sequence>MGIFRKKEKNTKTQVAEHERIRNSNNERISDLESRLGMTLDAVNGIHQTERRSAIIGTVFTTILALATIILGSLGYSEFSSYSDKAQRTVAEISGTLKPLTSELFVNDPRLPQTKYATANSKITIEETNTPGSNVAYYVVISTQVWGRSYGPPGKLIGIEFNHSGSMVDILTKDASGKTNLGMKRSVETTKFEPLGDHNTMSIAENGHYNLYTSLSSQLIEKCEDAKRMVTELMAGTITLSIAPVFERIEDAPNLQHFPLKPIQVSKIGCPL</sequence>
<accession>A0A1I4G0R2</accession>
<name>A0A1I4G0R2_9RHOB</name>
<protein>
    <submittedName>
        <fullName evidence="2">Uncharacterized protein</fullName>
    </submittedName>
</protein>